<name>A0A8B4Q712_9BACL</name>
<sequence length="955" mass="101846">MTMKLVKTATALALGASLISTAVVSTDASAASKYKISKGKLVIAKTGKVAKGFVTYKSLVYKDGKKLTGLKGKTYYKAGKKATGTYKGAYYYKGAKKVTTGTYKGAYYVKGVKKVTTGLYNNRYYKSGVKATGTYKGAYYVKGVKKVTTGYYAGAYYVKGYKKVTTGFYNDVLYIKGKENKELAIFKDSLFDGSKLNEGVVLFDEKLFDGYKLNKGYKLYKEDLYNNEKLNEGQAIFGDKLYVGSKLSEGLVTFVGEDKKEVVYNNGELANGTFEVEGKEVAYEDGKEVAAKVASVEAINATTVEVKFNKTVDKDAAETAGIVAIDGVTFEGSKGKLAEDGRTLTLSTTADTTVNVKSAKVTVKPVLLKGSKDVKTAEYNSLLTYEDTVAPTAVDATAKLVDKNEFVETVSVKFSEKVKAEGVFYVNGKTVTVKTTNSSDVLELNVADLKLKVGENVEIKMLNVKDLANNNITPNPVTISTKVQAADAPDTVAPVVESVTTVATKAENKVVVTFSKELDKTKTEAIKTAYLSKNGQTLGTLKTVSVDKNKVTYTFDGVTLTDNLATATLYIPKDSVVDTKGLVFAADYSTSVSFSQDLVAPTLVSSEIVENKLVLNFSEEVKLDATKLATDFKLAATNLVTGKTESPVAFPLVTEAGVTQNTTVSKDGKVVTIDLSSKSNAEKELTYIASYTTDLFKDLADNNAKEFSKTITLSKSTVTAPEADTKAPVVTLVDGFIKLDGETPKATDSEYKIVYTISDDKALDFASIRDLGNYTIAGKSLPTGSTITTDAASTDSKENVKVTITIPKKSVTSTLTGVFAVKGVKDIAGNTIEGVLTTSTKNFLTLAEGIAPTLKSAVAYKADNKVIIELSEALKTEVAGDFLVSVNGTEFVAATGIKLATGADAGLGKYELTLATDALATATKVEVKTIETPTSKDSSENVLEAVKTAILATLK</sequence>
<organism evidence="3 5">
    <name type="scientific">Kurthia zopfii</name>
    <dbReference type="NCBI Taxonomy" id="1650"/>
    <lineage>
        <taxon>Bacteria</taxon>
        <taxon>Bacillati</taxon>
        <taxon>Bacillota</taxon>
        <taxon>Bacilli</taxon>
        <taxon>Bacillales</taxon>
        <taxon>Caryophanaceae</taxon>
        <taxon>Kurthia</taxon>
    </lineage>
</organism>
<dbReference type="EMBL" id="SNZG01000015">
    <property type="protein sequence ID" value="TDR38632.1"/>
    <property type="molecule type" value="Genomic_DNA"/>
</dbReference>
<keyword evidence="6" id="KW-1185">Reference proteome</keyword>
<evidence type="ECO:0000313" key="6">
    <source>
        <dbReference type="Proteomes" id="UP000294641"/>
    </source>
</evidence>
<comment type="caution">
    <text evidence="3">The sequence shown here is derived from an EMBL/GenBank/DDBJ whole genome shotgun (WGS) entry which is preliminary data.</text>
</comment>
<protein>
    <submittedName>
        <fullName evidence="3">Uncharacterized protein</fullName>
    </submittedName>
</protein>
<keyword evidence="1 2" id="KW-0732">Signal</keyword>
<dbReference type="InterPro" id="IPR014755">
    <property type="entry name" value="Cu-Rt/internalin_Ig-like"/>
</dbReference>
<feature type="signal peptide" evidence="2">
    <location>
        <begin position="1"/>
        <end position="22"/>
    </location>
</feature>
<dbReference type="Proteomes" id="UP000294641">
    <property type="component" value="Unassembled WGS sequence"/>
</dbReference>
<feature type="chain" id="PRO_5038779264" evidence="2">
    <location>
        <begin position="23"/>
        <end position="955"/>
    </location>
</feature>
<dbReference type="OrthoDB" id="2839183at2"/>
<dbReference type="AlphaFoldDB" id="A0A8B4Q712"/>
<reference evidence="3 5" key="1">
    <citation type="submission" date="2018-06" db="EMBL/GenBank/DDBJ databases">
        <authorList>
            <consortium name="Pathogen Informatics"/>
            <person name="Doyle S."/>
        </authorList>
    </citation>
    <scope>NUCLEOTIDE SEQUENCE [LARGE SCALE GENOMIC DNA]</scope>
    <source>
        <strain evidence="3 5">NCTC10597</strain>
    </source>
</reference>
<dbReference type="EMBL" id="UGNP01000001">
    <property type="protein sequence ID" value="STX08761.1"/>
    <property type="molecule type" value="Genomic_DNA"/>
</dbReference>
<evidence type="ECO:0000256" key="2">
    <source>
        <dbReference type="SAM" id="SignalP"/>
    </source>
</evidence>
<dbReference type="Gene3D" id="2.60.40.1220">
    <property type="match status" value="1"/>
</dbReference>
<dbReference type="RefSeq" id="WP_109349486.1">
    <property type="nucleotide sequence ID" value="NZ_BJUE01000041.1"/>
</dbReference>
<dbReference type="Proteomes" id="UP000254330">
    <property type="component" value="Unassembled WGS sequence"/>
</dbReference>
<evidence type="ECO:0000256" key="1">
    <source>
        <dbReference type="ARBA" id="ARBA00022729"/>
    </source>
</evidence>
<gene>
    <name evidence="4" type="ORF">DFR61_1157</name>
    <name evidence="3" type="ORF">NCTC10597_00427</name>
</gene>
<evidence type="ECO:0000313" key="5">
    <source>
        <dbReference type="Proteomes" id="UP000254330"/>
    </source>
</evidence>
<evidence type="ECO:0000313" key="3">
    <source>
        <dbReference type="EMBL" id="STX08761.1"/>
    </source>
</evidence>
<reference evidence="4 6" key="2">
    <citation type="submission" date="2019-03" db="EMBL/GenBank/DDBJ databases">
        <title>Genomic Encyclopedia of Type Strains, Phase IV (KMG-IV): sequencing the most valuable type-strain genomes for metagenomic binning, comparative biology and taxonomic classification.</title>
        <authorList>
            <person name="Goeker M."/>
        </authorList>
    </citation>
    <scope>NUCLEOTIDE SEQUENCE [LARGE SCALE GENOMIC DNA]</scope>
    <source>
        <strain evidence="4 6">DSM 20580</strain>
    </source>
</reference>
<evidence type="ECO:0000313" key="4">
    <source>
        <dbReference type="EMBL" id="TDR38632.1"/>
    </source>
</evidence>
<proteinExistence type="predicted"/>
<accession>A0A8B4Q712</accession>